<evidence type="ECO:0000256" key="2">
    <source>
        <dbReference type="ARBA" id="ARBA00022980"/>
    </source>
</evidence>
<keyword evidence="2 4" id="KW-0689">Ribosomal protein</keyword>
<comment type="similarity">
    <text evidence="1 4">Belongs to the eukaryotic ribosomal protein eL8 family.</text>
</comment>
<evidence type="ECO:0000313" key="6">
    <source>
        <dbReference type="Proteomes" id="UP000515146"/>
    </source>
</evidence>
<evidence type="ECO:0000313" key="7">
    <source>
        <dbReference type="RefSeq" id="XP_027201328.1"/>
    </source>
</evidence>
<dbReference type="GO" id="GO:0003723">
    <property type="term" value="F:RNA binding"/>
    <property type="evidence" value="ECO:0007669"/>
    <property type="project" value="UniProtKB-UniRule"/>
</dbReference>
<dbReference type="Gene3D" id="3.30.1330.30">
    <property type="match status" value="1"/>
</dbReference>
<sequence>MAATKTSHPLAVATPKNFRFGNAIKPVKDLSYVVRWPKCVQLQRKRAILLRKLKIPPALNQFRTTLPRNEAVALFALLAKYRPETAEQRKQRLLAEAEARNAGAAPKHASKKTLVCGLDEVTKLVETKKARLVVIACDVQPIELVCWLPTLCQKMQVPYCIVKDKSRLGLLLHRKTAAVVALAEVSQADVAALKALTTAFAPQFIDNADARRRWGN</sequence>
<dbReference type="KEGG" id="dpte:113795330"/>
<feature type="domain" description="Ribosomal protein eL8/eL30/eS12/Gadd45" evidence="5">
    <location>
        <begin position="106"/>
        <end position="190"/>
    </location>
</feature>
<organism evidence="6 7">
    <name type="scientific">Dermatophagoides pteronyssinus</name>
    <name type="common">European house dust mite</name>
    <dbReference type="NCBI Taxonomy" id="6956"/>
    <lineage>
        <taxon>Eukaryota</taxon>
        <taxon>Metazoa</taxon>
        <taxon>Ecdysozoa</taxon>
        <taxon>Arthropoda</taxon>
        <taxon>Chelicerata</taxon>
        <taxon>Arachnida</taxon>
        <taxon>Acari</taxon>
        <taxon>Acariformes</taxon>
        <taxon>Sarcoptiformes</taxon>
        <taxon>Astigmata</taxon>
        <taxon>Psoroptidia</taxon>
        <taxon>Analgoidea</taxon>
        <taxon>Pyroglyphidae</taxon>
        <taxon>Dermatophagoidinae</taxon>
        <taxon>Dermatophagoides</taxon>
    </lineage>
</organism>
<dbReference type="RefSeq" id="XP_027201328.1">
    <property type="nucleotide sequence ID" value="XM_027345527.1"/>
</dbReference>
<dbReference type="OMA" id="AICVQNV"/>
<dbReference type="GO" id="GO:0022625">
    <property type="term" value="C:cytosolic large ribosomal subunit"/>
    <property type="evidence" value="ECO:0007669"/>
    <property type="project" value="UniProtKB-UniRule"/>
</dbReference>
<gene>
    <name evidence="7" type="primary">LOC113795330</name>
</gene>
<dbReference type="PRINTS" id="PR00882">
    <property type="entry name" value="RIBOSOMALL7A"/>
</dbReference>
<dbReference type="InParanoid" id="A0A6P6Y7C8"/>
<dbReference type="InterPro" id="IPR018492">
    <property type="entry name" value="Ribosomal_eL8/Nhp2"/>
</dbReference>
<dbReference type="PANTHER" id="PTHR23105">
    <property type="entry name" value="RIBOSOMAL PROTEIN L7AE FAMILY MEMBER"/>
    <property type="match status" value="1"/>
</dbReference>
<keyword evidence="3 4" id="KW-0687">Ribonucleoprotein</keyword>
<protein>
    <recommendedName>
        <fullName evidence="4">60S ribosomal protein L7a</fullName>
    </recommendedName>
</protein>
<keyword evidence="6" id="KW-1185">Reference proteome</keyword>
<comment type="function">
    <text evidence="4">Component of the ribosome.</text>
</comment>
<dbReference type="SUPFAM" id="SSF55315">
    <property type="entry name" value="L30e-like"/>
    <property type="match status" value="1"/>
</dbReference>
<dbReference type="InterPro" id="IPR050257">
    <property type="entry name" value="eL8/uL1-like"/>
</dbReference>
<dbReference type="PRINTS" id="PR00881">
    <property type="entry name" value="L7ARS6FAMILY"/>
</dbReference>
<proteinExistence type="inferred from homology"/>
<dbReference type="FunCoup" id="A0A6P6Y7C8">
    <property type="interactions" value="916"/>
</dbReference>
<name>A0A6P6Y7C8_DERPT</name>
<evidence type="ECO:0000256" key="3">
    <source>
        <dbReference type="ARBA" id="ARBA00023274"/>
    </source>
</evidence>
<reference evidence="7" key="1">
    <citation type="submission" date="2025-08" db="UniProtKB">
        <authorList>
            <consortium name="RefSeq"/>
        </authorList>
    </citation>
    <scope>IDENTIFICATION</scope>
    <source>
        <strain evidence="7">Airmid</strain>
    </source>
</reference>
<evidence type="ECO:0000256" key="1">
    <source>
        <dbReference type="ARBA" id="ARBA00007337"/>
    </source>
</evidence>
<dbReference type="InterPro" id="IPR001921">
    <property type="entry name" value="Ribosomal_eL8_euk"/>
</dbReference>
<evidence type="ECO:0000256" key="4">
    <source>
        <dbReference type="RuleBase" id="RU367042"/>
    </source>
</evidence>
<dbReference type="InterPro" id="IPR029064">
    <property type="entry name" value="Ribosomal_eL30-like_sf"/>
</dbReference>
<dbReference type="Proteomes" id="UP000515146">
    <property type="component" value="Unplaced"/>
</dbReference>
<dbReference type="OrthoDB" id="29563at2759"/>
<dbReference type="AlphaFoldDB" id="A0A6P6Y7C8"/>
<accession>A0A6P6Y7C8</accession>
<evidence type="ECO:0000259" key="5">
    <source>
        <dbReference type="Pfam" id="PF01248"/>
    </source>
</evidence>
<dbReference type="InterPro" id="IPR004038">
    <property type="entry name" value="Ribosomal_eL8/eL30/eS12/Gad45"/>
</dbReference>
<dbReference type="Pfam" id="PF01248">
    <property type="entry name" value="Ribosomal_L7Ae"/>
    <property type="match status" value="1"/>
</dbReference>